<dbReference type="PROSITE" id="PS00455">
    <property type="entry name" value="AMP_BINDING"/>
    <property type="match status" value="1"/>
</dbReference>
<keyword evidence="2" id="KW-0436">Ligase</keyword>
<dbReference type="EMBL" id="CAJPVJ010004477">
    <property type="protein sequence ID" value="CAG2168654.1"/>
    <property type="molecule type" value="Genomic_DNA"/>
</dbReference>
<evidence type="ECO:0000256" key="7">
    <source>
        <dbReference type="ARBA" id="ARBA00036813"/>
    </source>
</evidence>
<dbReference type="AlphaFoldDB" id="A0A7R9QMP5"/>
<dbReference type="OrthoDB" id="1700726at2759"/>
<feature type="domain" description="AMP-dependent synthetase/ligase" evidence="10">
    <location>
        <begin position="112"/>
        <end position="543"/>
    </location>
</feature>
<keyword evidence="5" id="KW-0067">ATP-binding</keyword>
<dbReference type="PANTHER" id="PTHR43272:SF83">
    <property type="entry name" value="ACYL-COA SYNTHETASE LONG-CHAIN, ISOFORM J"/>
    <property type="match status" value="1"/>
</dbReference>
<dbReference type="GO" id="GO:0090433">
    <property type="term" value="F:palmitoyl-CoA ligase activity"/>
    <property type="evidence" value="ECO:0007669"/>
    <property type="project" value="TreeGrafter"/>
</dbReference>
<dbReference type="GO" id="GO:0035336">
    <property type="term" value="P:long-chain fatty-acyl-CoA metabolic process"/>
    <property type="evidence" value="ECO:0007669"/>
    <property type="project" value="TreeGrafter"/>
</dbReference>
<comment type="similarity">
    <text evidence="1">Belongs to the ATP-dependent AMP-binding enzyme family.</text>
</comment>
<organism evidence="11">
    <name type="scientific">Oppiella nova</name>
    <dbReference type="NCBI Taxonomy" id="334625"/>
    <lineage>
        <taxon>Eukaryota</taxon>
        <taxon>Metazoa</taxon>
        <taxon>Ecdysozoa</taxon>
        <taxon>Arthropoda</taxon>
        <taxon>Chelicerata</taxon>
        <taxon>Arachnida</taxon>
        <taxon>Acari</taxon>
        <taxon>Acariformes</taxon>
        <taxon>Sarcoptiformes</taxon>
        <taxon>Oribatida</taxon>
        <taxon>Brachypylina</taxon>
        <taxon>Oppioidea</taxon>
        <taxon>Oppiidae</taxon>
        <taxon>Oppiella</taxon>
    </lineage>
</organism>
<dbReference type="EMBL" id="OC919302">
    <property type="protein sequence ID" value="CAD7651087.1"/>
    <property type="molecule type" value="Genomic_DNA"/>
</dbReference>
<dbReference type="Gene3D" id="3.40.50.12780">
    <property type="entry name" value="N-terminal domain of ligase-like"/>
    <property type="match status" value="1"/>
</dbReference>
<feature type="compositionally biased region" description="Basic and acidic residues" evidence="8">
    <location>
        <begin position="39"/>
        <end position="48"/>
    </location>
</feature>
<feature type="transmembrane region" description="Helical" evidence="9">
    <location>
        <begin position="6"/>
        <end position="30"/>
    </location>
</feature>
<evidence type="ECO:0000256" key="2">
    <source>
        <dbReference type="ARBA" id="ARBA00022598"/>
    </source>
</evidence>
<evidence type="ECO:0000256" key="4">
    <source>
        <dbReference type="ARBA" id="ARBA00022832"/>
    </source>
</evidence>
<feature type="compositionally biased region" description="Basic and acidic residues" evidence="8">
    <location>
        <begin position="58"/>
        <end position="69"/>
    </location>
</feature>
<dbReference type="GO" id="GO:0005811">
    <property type="term" value="C:lipid droplet"/>
    <property type="evidence" value="ECO:0007669"/>
    <property type="project" value="TreeGrafter"/>
</dbReference>
<keyword evidence="12" id="KW-1185">Reference proteome</keyword>
<dbReference type="InterPro" id="IPR042099">
    <property type="entry name" value="ANL_N_sf"/>
</dbReference>
<evidence type="ECO:0000256" key="1">
    <source>
        <dbReference type="ARBA" id="ARBA00006432"/>
    </source>
</evidence>
<protein>
    <recommendedName>
        <fullName evidence="6">long-chain-fatty-acid--CoA ligase</fullName>
        <ecNumber evidence="6">6.2.1.3</ecNumber>
    </recommendedName>
</protein>
<evidence type="ECO:0000256" key="5">
    <source>
        <dbReference type="ARBA" id="ARBA00022840"/>
    </source>
</evidence>
<reference evidence="11" key="1">
    <citation type="submission" date="2020-11" db="EMBL/GenBank/DDBJ databases">
        <authorList>
            <person name="Tran Van P."/>
        </authorList>
    </citation>
    <scope>NUCLEOTIDE SEQUENCE</scope>
</reference>
<dbReference type="GO" id="GO:0005886">
    <property type="term" value="C:plasma membrane"/>
    <property type="evidence" value="ECO:0007669"/>
    <property type="project" value="TreeGrafter"/>
</dbReference>
<evidence type="ECO:0000256" key="6">
    <source>
        <dbReference type="ARBA" id="ARBA00026121"/>
    </source>
</evidence>
<dbReference type="GO" id="GO:0005783">
    <property type="term" value="C:endoplasmic reticulum"/>
    <property type="evidence" value="ECO:0007669"/>
    <property type="project" value="TreeGrafter"/>
</dbReference>
<dbReference type="Proteomes" id="UP000728032">
    <property type="component" value="Unassembled WGS sequence"/>
</dbReference>
<dbReference type="InterPro" id="IPR000873">
    <property type="entry name" value="AMP-dep_synth/lig_dom"/>
</dbReference>
<dbReference type="InterPro" id="IPR020845">
    <property type="entry name" value="AMP-binding_CS"/>
</dbReference>
<comment type="catalytic activity">
    <reaction evidence="7">
        <text>a long-chain fatty acid + ATP + CoA = a long-chain fatty acyl-CoA + AMP + diphosphate</text>
        <dbReference type="Rhea" id="RHEA:15421"/>
        <dbReference type="ChEBI" id="CHEBI:30616"/>
        <dbReference type="ChEBI" id="CHEBI:33019"/>
        <dbReference type="ChEBI" id="CHEBI:57287"/>
        <dbReference type="ChEBI" id="CHEBI:57560"/>
        <dbReference type="ChEBI" id="CHEBI:83139"/>
        <dbReference type="ChEBI" id="CHEBI:456215"/>
        <dbReference type="EC" id="6.2.1.3"/>
    </reaction>
</comment>
<dbReference type="GO" id="GO:0030182">
    <property type="term" value="P:neuron differentiation"/>
    <property type="evidence" value="ECO:0007669"/>
    <property type="project" value="TreeGrafter"/>
</dbReference>
<evidence type="ECO:0000313" key="12">
    <source>
        <dbReference type="Proteomes" id="UP000728032"/>
    </source>
</evidence>
<keyword evidence="4" id="KW-0443">Lipid metabolism</keyword>
<feature type="region of interest" description="Disordered" evidence="8">
    <location>
        <begin position="39"/>
        <end position="71"/>
    </location>
</feature>
<dbReference type="GO" id="GO:0005524">
    <property type="term" value="F:ATP binding"/>
    <property type="evidence" value="ECO:0007669"/>
    <property type="project" value="UniProtKB-KW"/>
</dbReference>
<keyword evidence="9" id="KW-0812">Transmembrane</keyword>
<name>A0A7R9QMP5_9ACAR</name>
<sequence length="719" mass="80663">MLHFLYTIIANLTICAIIGYNVIPIVVYLYQTYATSKSEPKRQARPLDPKSPSSPWVNEHHFATDDDSHSHRKHRSIVDQCSTVTQLFRRIVGQYNRRKCLGYRSVLAEEDERQADGQVVRKRLLSDYQWLTYEEVDSRMESVANGLSQIGVKSGDIVMIYADTRLEWMVTCQAVFRLGATVGTLYTNLGDEGLLYAISQTRVTHLVTSLEFLAKLAKIVDKLPQIKCIIYMGGSGDDPVLSQLFSDSQRQRILFYSYKEVEGMGDEASEEPLPRVQQSGNDTAVLMYTSGSTGDPKGVLISHKNLLFAVKAFYAFAGALTPDADLYCAFLPLAHCLEICAEISFLSVGVPVGYASVLTLTDRSPAVKKGLKGDMSLLRPTVIAAVPLILDRIMKGVTEEMAKRHPLVRLLINGLLNYKNFWVTNGFNTPIINYLICNRFKSLLGGRIRFMASGGAPLRPQTHRFISNLFNVKVLQGYGLTETTASATIMTLDDRSVGRVGAPMDGVYIRLVDWTEGGYGIKDLPLPRGELVIGGDCVTNGYFRNRKLTDECFKVEDGMKWFYSGDIAERYPDGTFRIIDRKKDIIKLSNGEYVSLSQIEEKLKLFSYAANVCVYGNSFYNNLIALIVPNCQQLEALAQSLLKSPQMSGKELCDDFDVNDKVFEEFKEFCNKSSLRKVEIPTKVMLCPEEWLPDNGLVTSSFKLKRKAIQEHCTSNRKL</sequence>
<accession>A0A7R9QMP5</accession>
<dbReference type="PANTHER" id="PTHR43272">
    <property type="entry name" value="LONG-CHAIN-FATTY-ACID--COA LIGASE"/>
    <property type="match status" value="1"/>
</dbReference>
<dbReference type="Pfam" id="PF00501">
    <property type="entry name" value="AMP-binding"/>
    <property type="match status" value="1"/>
</dbReference>
<dbReference type="EC" id="6.2.1.3" evidence="6"/>
<gene>
    <name evidence="11" type="ORF">ONB1V03_LOCUS8141</name>
</gene>
<evidence type="ECO:0000256" key="9">
    <source>
        <dbReference type="SAM" id="Phobius"/>
    </source>
</evidence>
<keyword evidence="9" id="KW-0472">Membrane</keyword>
<keyword evidence="4" id="KW-0276">Fatty acid metabolism</keyword>
<evidence type="ECO:0000256" key="3">
    <source>
        <dbReference type="ARBA" id="ARBA00022741"/>
    </source>
</evidence>
<evidence type="ECO:0000259" key="10">
    <source>
        <dbReference type="Pfam" id="PF00501"/>
    </source>
</evidence>
<dbReference type="SUPFAM" id="SSF56801">
    <property type="entry name" value="Acetyl-CoA synthetase-like"/>
    <property type="match status" value="1"/>
</dbReference>
<evidence type="ECO:0000256" key="8">
    <source>
        <dbReference type="SAM" id="MobiDB-lite"/>
    </source>
</evidence>
<proteinExistence type="inferred from homology"/>
<keyword evidence="3" id="KW-0547">Nucleotide-binding</keyword>
<keyword evidence="9" id="KW-1133">Transmembrane helix</keyword>
<evidence type="ECO:0000313" key="11">
    <source>
        <dbReference type="EMBL" id="CAD7651087.1"/>
    </source>
</evidence>